<feature type="transmembrane region" description="Helical" evidence="6">
    <location>
        <begin position="185"/>
        <end position="210"/>
    </location>
</feature>
<sequence length="527" mass="57403">MAPRAAHTHGHAIPLGAKRRFTVPATDSDIVIDEQELLLQPEERDDDVDDDTKVADEYSPWRHHFRLLLLGYLSFIFLKLSPNMFNTILSQILEGILCRQYHGTSDPTSDPRCKDEEVQGELSIILSMKATFELLPTVIFSIPYGLAADIYGRKPVLMIATLGCVLYGLAGLVICRFPSIFPLRLLWAAPMVSIIGGGPLVPVMMVYAMASDAVPESRRSGVFVVLSTGLVVGTLISGPAIYYLIGSGEWPAIFISLGFQVLGLITTFFIPETLTLKNDQSDVSGLRGQASFTGKIRTGSQDLLAKSFKSLRDIFWSDSTITLFICSLLFIDVGEDIGSIITKQYAAKRFHLSWPEAGVITSVKSFTQLGLCLIALPFAQKVMRRSHVPAITQDVWIARTCVVVLVIAYCMAGFADDLITFVTAIVLSAVNFCLNPALRSLLLTMAHSAGAGAVLSAVEVLNAIAAVVSGPVMAAGFRLGMDWGGKWLGLHWFIAMLILLPGAIIVVCMRFNNVGQRQDISEDVEEA</sequence>
<feature type="transmembrane region" description="Helical" evidence="6">
    <location>
        <begin position="251"/>
        <end position="270"/>
    </location>
</feature>
<feature type="transmembrane region" description="Helical" evidence="6">
    <location>
        <begin position="454"/>
        <end position="477"/>
    </location>
</feature>
<feature type="transmembrane region" description="Helical" evidence="6">
    <location>
        <begin position="314"/>
        <end position="331"/>
    </location>
</feature>
<evidence type="ECO:0000256" key="3">
    <source>
        <dbReference type="ARBA" id="ARBA00022989"/>
    </source>
</evidence>
<comment type="caution">
    <text evidence="7">The sequence shown here is derived from an EMBL/GenBank/DDBJ whole genome shotgun (WGS) entry which is preliminary data.</text>
</comment>
<evidence type="ECO:0000256" key="1">
    <source>
        <dbReference type="ARBA" id="ARBA00004141"/>
    </source>
</evidence>
<evidence type="ECO:0000256" key="5">
    <source>
        <dbReference type="ARBA" id="ARBA00023180"/>
    </source>
</evidence>
<feature type="transmembrane region" description="Helical" evidence="6">
    <location>
        <begin position="421"/>
        <end position="442"/>
    </location>
</feature>
<dbReference type="AlphaFoldDB" id="A0A8H4KHQ8"/>
<reference evidence="7" key="1">
    <citation type="submission" date="2020-01" db="EMBL/GenBank/DDBJ databases">
        <title>Identification and distribution of gene clusters putatively required for synthesis of sphingolipid metabolism inhibitors in phylogenetically diverse species of the filamentous fungus Fusarium.</title>
        <authorList>
            <person name="Kim H.-S."/>
            <person name="Busman M."/>
            <person name="Brown D.W."/>
            <person name="Divon H."/>
            <person name="Uhlig S."/>
            <person name="Proctor R.H."/>
        </authorList>
    </citation>
    <scope>NUCLEOTIDE SEQUENCE</scope>
    <source>
        <strain evidence="7">NRRL 53441</strain>
    </source>
</reference>
<dbReference type="GO" id="GO:0022857">
    <property type="term" value="F:transmembrane transporter activity"/>
    <property type="evidence" value="ECO:0007669"/>
    <property type="project" value="InterPro"/>
</dbReference>
<dbReference type="Gene3D" id="1.20.1250.20">
    <property type="entry name" value="MFS general substrate transporter like domains"/>
    <property type="match status" value="1"/>
</dbReference>
<dbReference type="OrthoDB" id="194139at2759"/>
<evidence type="ECO:0000313" key="7">
    <source>
        <dbReference type="EMBL" id="KAF4449899.1"/>
    </source>
</evidence>
<feature type="transmembrane region" description="Helical" evidence="6">
    <location>
        <begin position="222"/>
        <end position="245"/>
    </location>
</feature>
<dbReference type="PANTHER" id="PTHR23507:SF1">
    <property type="entry name" value="FI18259P1-RELATED"/>
    <property type="match status" value="1"/>
</dbReference>
<keyword evidence="4 6" id="KW-0472">Membrane</keyword>
<dbReference type="EMBL" id="JAADJG010000265">
    <property type="protein sequence ID" value="KAF4449899.1"/>
    <property type="molecule type" value="Genomic_DNA"/>
</dbReference>
<keyword evidence="8" id="KW-1185">Reference proteome</keyword>
<feature type="transmembrane region" description="Helical" evidence="6">
    <location>
        <begin position="489"/>
        <end position="509"/>
    </location>
</feature>
<evidence type="ECO:0000256" key="4">
    <source>
        <dbReference type="ARBA" id="ARBA00023136"/>
    </source>
</evidence>
<name>A0A8H4KHQ8_9HYPO</name>
<feature type="transmembrane region" description="Helical" evidence="6">
    <location>
        <begin position="396"/>
        <end position="415"/>
    </location>
</feature>
<evidence type="ECO:0000256" key="6">
    <source>
        <dbReference type="SAM" id="Phobius"/>
    </source>
</evidence>
<gene>
    <name evidence="7" type="ORF">F53441_6904</name>
</gene>
<feature type="transmembrane region" description="Helical" evidence="6">
    <location>
        <begin position="156"/>
        <end position="179"/>
    </location>
</feature>
<proteinExistence type="predicted"/>
<dbReference type="GO" id="GO:0016020">
    <property type="term" value="C:membrane"/>
    <property type="evidence" value="ECO:0007669"/>
    <property type="project" value="UniProtKB-SubCell"/>
</dbReference>
<evidence type="ECO:0000313" key="8">
    <source>
        <dbReference type="Proteomes" id="UP000605986"/>
    </source>
</evidence>
<dbReference type="InterPro" id="IPR011701">
    <property type="entry name" value="MFS"/>
</dbReference>
<evidence type="ECO:0000256" key="2">
    <source>
        <dbReference type="ARBA" id="ARBA00022692"/>
    </source>
</evidence>
<dbReference type="Pfam" id="PF07690">
    <property type="entry name" value="MFS_1"/>
    <property type="match status" value="1"/>
</dbReference>
<protein>
    <submittedName>
        <fullName evidence="7">Major facilitator superfamily domain, general substrate transporter</fullName>
    </submittedName>
</protein>
<keyword evidence="5" id="KW-0325">Glycoprotein</keyword>
<comment type="subcellular location">
    <subcellularLocation>
        <location evidence="1">Membrane</location>
        <topology evidence="1">Multi-pass membrane protein</topology>
    </subcellularLocation>
</comment>
<keyword evidence="2 6" id="KW-0812">Transmembrane</keyword>
<accession>A0A8H4KHQ8</accession>
<keyword evidence="3 6" id="KW-1133">Transmembrane helix</keyword>
<dbReference type="PANTHER" id="PTHR23507">
    <property type="entry name" value="ZGC:174356"/>
    <property type="match status" value="1"/>
</dbReference>
<dbReference type="Proteomes" id="UP000605986">
    <property type="component" value="Unassembled WGS sequence"/>
</dbReference>
<organism evidence="7 8">
    <name type="scientific">Fusarium austroafricanum</name>
    <dbReference type="NCBI Taxonomy" id="2364996"/>
    <lineage>
        <taxon>Eukaryota</taxon>
        <taxon>Fungi</taxon>
        <taxon>Dikarya</taxon>
        <taxon>Ascomycota</taxon>
        <taxon>Pezizomycotina</taxon>
        <taxon>Sordariomycetes</taxon>
        <taxon>Hypocreomycetidae</taxon>
        <taxon>Hypocreales</taxon>
        <taxon>Nectriaceae</taxon>
        <taxon>Fusarium</taxon>
        <taxon>Fusarium concolor species complex</taxon>
    </lineage>
</organism>
<dbReference type="SUPFAM" id="SSF103473">
    <property type="entry name" value="MFS general substrate transporter"/>
    <property type="match status" value="1"/>
</dbReference>
<dbReference type="InterPro" id="IPR036259">
    <property type="entry name" value="MFS_trans_sf"/>
</dbReference>